<dbReference type="PROSITE" id="PS51186">
    <property type="entry name" value="GNAT"/>
    <property type="match status" value="1"/>
</dbReference>
<name>A0A1S7LHL2_MAGMO</name>
<keyword evidence="2" id="KW-0808">Transferase</keyword>
<dbReference type="PANTHER" id="PTHR43451:SF1">
    <property type="entry name" value="ACETYLTRANSFERASE"/>
    <property type="match status" value="1"/>
</dbReference>
<protein>
    <submittedName>
        <fullName evidence="2">Acetyltransferase</fullName>
    </submittedName>
</protein>
<gene>
    <name evidence="2" type="ORF">MAGMO_1702</name>
</gene>
<evidence type="ECO:0000259" key="1">
    <source>
        <dbReference type="PROSITE" id="PS51186"/>
    </source>
</evidence>
<dbReference type="Pfam" id="PF13673">
    <property type="entry name" value="Acetyltransf_10"/>
    <property type="match status" value="1"/>
</dbReference>
<reference evidence="2" key="1">
    <citation type="submission" date="2015-04" db="EMBL/GenBank/DDBJ databases">
        <authorList>
            <person name="Syromyatnikov M.Y."/>
            <person name="Popov V.N."/>
        </authorList>
    </citation>
    <scope>NUCLEOTIDE SEQUENCE</scope>
    <source>
        <strain evidence="2">MO-1</strain>
    </source>
</reference>
<feature type="domain" description="N-acetyltransferase" evidence="1">
    <location>
        <begin position="1"/>
        <end position="123"/>
    </location>
</feature>
<accession>A0A1S7LHL2</accession>
<dbReference type="SUPFAM" id="SSF55729">
    <property type="entry name" value="Acyl-CoA N-acyltransferases (Nat)"/>
    <property type="match status" value="1"/>
</dbReference>
<dbReference type="InterPro" id="IPR016181">
    <property type="entry name" value="Acyl_CoA_acyltransferase"/>
</dbReference>
<dbReference type="InterPro" id="IPR000182">
    <property type="entry name" value="GNAT_dom"/>
</dbReference>
<proteinExistence type="predicted"/>
<dbReference type="AlphaFoldDB" id="A0A1S7LHL2"/>
<dbReference type="EMBL" id="LO017727">
    <property type="protein sequence ID" value="CRH05883.1"/>
    <property type="molecule type" value="Genomic_DNA"/>
</dbReference>
<dbReference type="PANTHER" id="PTHR43451">
    <property type="entry name" value="ACETYLTRANSFERASE (GNAT) FAMILY PROTEIN"/>
    <property type="match status" value="1"/>
</dbReference>
<dbReference type="GO" id="GO:0016747">
    <property type="term" value="F:acyltransferase activity, transferring groups other than amino-acyl groups"/>
    <property type="evidence" value="ECO:0007669"/>
    <property type="project" value="InterPro"/>
</dbReference>
<dbReference type="InterPro" id="IPR052564">
    <property type="entry name" value="N-acetyltrans/Recomb-assoc"/>
</dbReference>
<dbReference type="Gene3D" id="3.40.630.30">
    <property type="match status" value="1"/>
</dbReference>
<dbReference type="CDD" id="cd04301">
    <property type="entry name" value="NAT_SF"/>
    <property type="match status" value="1"/>
</dbReference>
<organism evidence="2">
    <name type="scientific">Magnetococcus massalia (strain MO-1)</name>
    <dbReference type="NCBI Taxonomy" id="451514"/>
    <lineage>
        <taxon>Bacteria</taxon>
        <taxon>Pseudomonadati</taxon>
        <taxon>Pseudomonadota</taxon>
        <taxon>Magnetococcia</taxon>
        <taxon>Magnetococcales</taxon>
        <taxon>Magnetococcaceae</taxon>
        <taxon>Magnetococcus</taxon>
    </lineage>
</organism>
<sequence>MEQLQVWSAGADNLESWHQRLNEQQTLLAFSYKQLVGFASLDITATLDLLFVHPDHQAQGVATKLLSSIESAALKQQVATLYADVSLTARPFFAKKGFQLIVQQQVVVRGMGFTNFKMHKQISAS</sequence>
<evidence type="ECO:0000313" key="2">
    <source>
        <dbReference type="EMBL" id="CRH05883.1"/>
    </source>
</evidence>